<evidence type="ECO:0000313" key="2">
    <source>
        <dbReference type="EMBL" id="CAD8471602.1"/>
    </source>
</evidence>
<feature type="region of interest" description="Disordered" evidence="1">
    <location>
        <begin position="193"/>
        <end position="223"/>
    </location>
</feature>
<dbReference type="Gene3D" id="1.25.10.10">
    <property type="entry name" value="Leucine-rich Repeat Variant"/>
    <property type="match status" value="1"/>
</dbReference>
<evidence type="ECO:0000256" key="1">
    <source>
        <dbReference type="SAM" id="MobiDB-lite"/>
    </source>
</evidence>
<sequence>MFLNCKDETGGYVDGYVDDVANGLICTNFQKGSISANFKASLHRLSLHVLYYNPSIALQALEAKGNLKIFFETLFQAFEPYNEKTAESVEGTENEHFIPRQYDRKIFVFGMSSILSLGFHSLPQYLRENFHIFLEKLVDIIKELLSVRERRRNMESQSSLSVDSEESSRHSSFFPESDFGYSDYFLSDEWDMESSNPSFRKKELAKNDSEESRDSDEDSEDEIEVNDYYELNEAFYKRSYMEFFKNAYGQFCTNNKELLDQILHQVNPKTIESIHEVLREQREGSVQPVRDHDVTITDWDIKPESVN</sequence>
<name>A0A7S0HE15_9CRYP</name>
<accession>A0A7S0HE15</accession>
<proteinExistence type="predicted"/>
<dbReference type="AlphaFoldDB" id="A0A7S0HE15"/>
<feature type="compositionally biased region" description="Basic and acidic residues" evidence="1">
    <location>
        <begin position="200"/>
        <end position="212"/>
    </location>
</feature>
<dbReference type="InterPro" id="IPR016024">
    <property type="entry name" value="ARM-type_fold"/>
</dbReference>
<feature type="compositionally biased region" description="Acidic residues" evidence="1">
    <location>
        <begin position="213"/>
        <end position="223"/>
    </location>
</feature>
<gene>
    <name evidence="2" type="ORF">HPHI1048_LOCUS3691</name>
</gene>
<organism evidence="2">
    <name type="scientific">Hanusia phi</name>
    <dbReference type="NCBI Taxonomy" id="3032"/>
    <lineage>
        <taxon>Eukaryota</taxon>
        <taxon>Cryptophyceae</taxon>
        <taxon>Pyrenomonadales</taxon>
        <taxon>Geminigeraceae</taxon>
        <taxon>Hanusia</taxon>
    </lineage>
</organism>
<protein>
    <submittedName>
        <fullName evidence="2">Uncharacterized protein</fullName>
    </submittedName>
</protein>
<dbReference type="SUPFAM" id="SSF48371">
    <property type="entry name" value="ARM repeat"/>
    <property type="match status" value="1"/>
</dbReference>
<dbReference type="InterPro" id="IPR011989">
    <property type="entry name" value="ARM-like"/>
</dbReference>
<reference evidence="2" key="1">
    <citation type="submission" date="2021-01" db="EMBL/GenBank/DDBJ databases">
        <authorList>
            <person name="Corre E."/>
            <person name="Pelletier E."/>
            <person name="Niang G."/>
            <person name="Scheremetjew M."/>
            <person name="Finn R."/>
            <person name="Kale V."/>
            <person name="Holt S."/>
            <person name="Cochrane G."/>
            <person name="Meng A."/>
            <person name="Brown T."/>
            <person name="Cohen L."/>
        </authorList>
    </citation>
    <scope>NUCLEOTIDE SEQUENCE</scope>
    <source>
        <strain evidence="2">CCMP325</strain>
    </source>
</reference>
<dbReference type="EMBL" id="HBEO01005203">
    <property type="protein sequence ID" value="CAD8471602.1"/>
    <property type="molecule type" value="Transcribed_RNA"/>
</dbReference>